<gene>
    <name evidence="1" type="ORF">KIW84_060699</name>
</gene>
<name>A0A9D4W210_PEA</name>
<evidence type="ECO:0000313" key="2">
    <source>
        <dbReference type="Proteomes" id="UP001058974"/>
    </source>
</evidence>
<reference evidence="1 2" key="1">
    <citation type="journal article" date="2022" name="Nat. Genet.">
        <title>Improved pea reference genome and pan-genome highlight genomic features and evolutionary characteristics.</title>
        <authorList>
            <person name="Yang T."/>
            <person name="Liu R."/>
            <person name="Luo Y."/>
            <person name="Hu S."/>
            <person name="Wang D."/>
            <person name="Wang C."/>
            <person name="Pandey M.K."/>
            <person name="Ge S."/>
            <person name="Xu Q."/>
            <person name="Li N."/>
            <person name="Li G."/>
            <person name="Huang Y."/>
            <person name="Saxena R.K."/>
            <person name="Ji Y."/>
            <person name="Li M."/>
            <person name="Yan X."/>
            <person name="He Y."/>
            <person name="Liu Y."/>
            <person name="Wang X."/>
            <person name="Xiang C."/>
            <person name="Varshney R.K."/>
            <person name="Ding H."/>
            <person name="Gao S."/>
            <person name="Zong X."/>
        </authorList>
    </citation>
    <scope>NUCLEOTIDE SEQUENCE [LARGE SCALE GENOMIC DNA]</scope>
    <source>
        <strain evidence="1 2">cv. Zhongwan 6</strain>
    </source>
</reference>
<proteinExistence type="predicted"/>
<dbReference type="Gramene" id="Psat06G0069900-T1">
    <property type="protein sequence ID" value="KAI5393672.1"/>
    <property type="gene ID" value="KIW84_060699"/>
</dbReference>
<sequence>MFAVATNMFALGNAMTKFNGLNYADWSEKIQFQLGVMNLDMALIMDEKPAAITEDSTEDEKALLEDWERSNRLSLNLMRMTMADNVKPSIPNTENAREFMKNVKKYSNSEITDKSVVGNLMSELTTKKFEWSQPIHDHVTQMGNLAAKLKSFV</sequence>
<organism evidence="1 2">
    <name type="scientific">Pisum sativum</name>
    <name type="common">Garden pea</name>
    <name type="synonym">Lathyrus oleraceus</name>
    <dbReference type="NCBI Taxonomy" id="3888"/>
    <lineage>
        <taxon>Eukaryota</taxon>
        <taxon>Viridiplantae</taxon>
        <taxon>Streptophyta</taxon>
        <taxon>Embryophyta</taxon>
        <taxon>Tracheophyta</taxon>
        <taxon>Spermatophyta</taxon>
        <taxon>Magnoliopsida</taxon>
        <taxon>eudicotyledons</taxon>
        <taxon>Gunneridae</taxon>
        <taxon>Pentapetalae</taxon>
        <taxon>rosids</taxon>
        <taxon>fabids</taxon>
        <taxon>Fabales</taxon>
        <taxon>Fabaceae</taxon>
        <taxon>Papilionoideae</taxon>
        <taxon>50 kb inversion clade</taxon>
        <taxon>NPAAA clade</taxon>
        <taxon>Hologalegina</taxon>
        <taxon>IRL clade</taxon>
        <taxon>Fabeae</taxon>
        <taxon>Lathyrus</taxon>
    </lineage>
</organism>
<evidence type="ECO:0000313" key="1">
    <source>
        <dbReference type="EMBL" id="KAI5393672.1"/>
    </source>
</evidence>
<comment type="caution">
    <text evidence="1">The sequence shown here is derived from an EMBL/GenBank/DDBJ whole genome shotgun (WGS) entry which is preliminary data.</text>
</comment>
<dbReference type="Proteomes" id="UP001058974">
    <property type="component" value="Chromosome 6"/>
</dbReference>
<accession>A0A9D4W210</accession>
<dbReference type="Pfam" id="PF14223">
    <property type="entry name" value="Retrotran_gag_2"/>
    <property type="match status" value="1"/>
</dbReference>
<keyword evidence="2" id="KW-1185">Reference proteome</keyword>
<dbReference type="EMBL" id="JAMSHJ010000006">
    <property type="protein sequence ID" value="KAI5393672.1"/>
    <property type="molecule type" value="Genomic_DNA"/>
</dbReference>
<protein>
    <recommendedName>
        <fullName evidence="3">UBN2 domain-containing protein</fullName>
    </recommendedName>
</protein>
<dbReference type="AlphaFoldDB" id="A0A9D4W210"/>
<evidence type="ECO:0008006" key="3">
    <source>
        <dbReference type="Google" id="ProtNLM"/>
    </source>
</evidence>